<dbReference type="OrthoDB" id="9758229at2"/>
<evidence type="ECO:0000259" key="3">
    <source>
        <dbReference type="Pfam" id="PF06761"/>
    </source>
</evidence>
<dbReference type="PANTHER" id="PTHR36153">
    <property type="entry name" value="INNER MEMBRANE PROTEIN-RELATED"/>
    <property type="match status" value="1"/>
</dbReference>
<dbReference type="CDD" id="cd00882">
    <property type="entry name" value="Ras_like_GTPase"/>
    <property type="match status" value="1"/>
</dbReference>
<evidence type="ECO:0000256" key="1">
    <source>
        <dbReference type="SAM" id="Phobius"/>
    </source>
</evidence>
<keyword evidence="1" id="KW-1133">Transmembrane helix</keyword>
<evidence type="ECO:0000313" key="9">
    <source>
        <dbReference type="Proteomes" id="UP000183155"/>
    </source>
</evidence>
<evidence type="ECO:0000259" key="2">
    <source>
        <dbReference type="Pfam" id="PF06744"/>
    </source>
</evidence>
<dbReference type="Gene3D" id="3.40.50.300">
    <property type="entry name" value="P-loop containing nucleotide triphosphate hydrolases"/>
    <property type="match status" value="1"/>
</dbReference>
<dbReference type="InterPro" id="IPR009612">
    <property type="entry name" value="IcmF-rel"/>
</dbReference>
<dbReference type="PANTHER" id="PTHR36153:SF1">
    <property type="entry name" value="TYPE VI SECRETION SYSTEM COMPONENT TSSM1"/>
    <property type="match status" value="1"/>
</dbReference>
<gene>
    <name evidence="7" type="ORF">SAMN04490203_0677</name>
    <name evidence="6" type="ORF">TU78_03225</name>
</gene>
<dbReference type="AlphaFoldDB" id="A0A0J6GXF9"/>
<dbReference type="Pfam" id="PF14331">
    <property type="entry name" value="IcmF-related_N"/>
    <property type="match status" value="1"/>
</dbReference>
<organism evidence="6 8">
    <name type="scientific">Pseudomonas taetrolens</name>
    <dbReference type="NCBI Taxonomy" id="47884"/>
    <lineage>
        <taxon>Bacteria</taxon>
        <taxon>Pseudomonadati</taxon>
        <taxon>Pseudomonadota</taxon>
        <taxon>Gammaproteobacteria</taxon>
        <taxon>Pseudomonadales</taxon>
        <taxon>Pseudomonadaceae</taxon>
        <taxon>Pseudomonas</taxon>
    </lineage>
</organism>
<dbReference type="Proteomes" id="UP000183155">
    <property type="component" value="Unassembled WGS sequence"/>
</dbReference>
<evidence type="ECO:0000313" key="6">
    <source>
        <dbReference type="EMBL" id="KMM87013.1"/>
    </source>
</evidence>
<dbReference type="Pfam" id="PF06744">
    <property type="entry name" value="IcmF_C"/>
    <property type="match status" value="1"/>
</dbReference>
<feature type="domain" description="Type VI secretion system component TssM1 helical" evidence="5">
    <location>
        <begin position="942"/>
        <end position="1041"/>
    </location>
</feature>
<dbReference type="NCBIfam" id="TIGR03348">
    <property type="entry name" value="VI_IcmF"/>
    <property type="match status" value="1"/>
</dbReference>
<dbReference type="Pfam" id="PF06761">
    <property type="entry name" value="IcmF-related"/>
    <property type="match status" value="1"/>
</dbReference>
<dbReference type="Proteomes" id="UP000036395">
    <property type="component" value="Unassembled WGS sequence"/>
</dbReference>
<reference evidence="7 9" key="2">
    <citation type="submission" date="2016-10" db="EMBL/GenBank/DDBJ databases">
        <authorList>
            <person name="Varghese N."/>
            <person name="Submissions S."/>
        </authorList>
    </citation>
    <scope>NUCLEOTIDE SEQUENCE [LARGE SCALE GENOMIC DNA]</scope>
    <source>
        <strain evidence="7 9">BS3652</strain>
    </source>
</reference>
<keyword evidence="9" id="KW-1185">Reference proteome</keyword>
<dbReference type="InterPro" id="IPR027417">
    <property type="entry name" value="P-loop_NTPase"/>
</dbReference>
<dbReference type="InterPro" id="IPR053156">
    <property type="entry name" value="T6SS_TssM-like"/>
</dbReference>
<name>A0A0J6GXF9_PSETA</name>
<dbReference type="EMBL" id="FNRS01000001">
    <property type="protein sequence ID" value="SEB57280.1"/>
    <property type="molecule type" value="Genomic_DNA"/>
</dbReference>
<dbReference type="RefSeq" id="WP_048378383.1">
    <property type="nucleotide sequence ID" value="NZ_FNRS01000001.1"/>
</dbReference>
<feature type="transmembrane region" description="Helical" evidence="1">
    <location>
        <begin position="12"/>
        <end position="32"/>
    </location>
</feature>
<proteinExistence type="predicted"/>
<dbReference type="EMBL" id="JYLA01000001">
    <property type="protein sequence ID" value="KMM87013.1"/>
    <property type="molecule type" value="Genomic_DNA"/>
</dbReference>
<dbReference type="InterPro" id="IPR048677">
    <property type="entry name" value="TssM1_hel"/>
</dbReference>
<dbReference type="PATRIC" id="fig|47884.3.peg.1042"/>
<evidence type="ECO:0000313" key="7">
    <source>
        <dbReference type="EMBL" id="SEB57280.1"/>
    </source>
</evidence>
<feature type="domain" description="Type VI secretion system IcmF C-terminal" evidence="2">
    <location>
        <begin position="1050"/>
        <end position="1154"/>
    </location>
</feature>
<dbReference type="STRING" id="47884.SAMN04490203_0677"/>
<protein>
    <submittedName>
        <fullName evidence="6">Type VI secretion protein VasK</fullName>
    </submittedName>
    <submittedName>
        <fullName evidence="7">Type VI secretion system protein ImpL</fullName>
    </submittedName>
</protein>
<evidence type="ECO:0000313" key="8">
    <source>
        <dbReference type="Proteomes" id="UP000036395"/>
    </source>
</evidence>
<comment type="caution">
    <text evidence="6">The sequence shown here is derived from an EMBL/GenBank/DDBJ whole genome shotgun (WGS) entry which is preliminary data.</text>
</comment>
<dbReference type="InterPro" id="IPR017731">
    <property type="entry name" value="TssM1-like"/>
</dbReference>
<accession>A0A0J6GXF9</accession>
<dbReference type="SUPFAM" id="SSF52540">
    <property type="entry name" value="P-loop containing nucleoside triphosphate hydrolases"/>
    <property type="match status" value="1"/>
</dbReference>
<feature type="transmembrane region" description="Helical" evidence="1">
    <location>
        <begin position="52"/>
        <end position="71"/>
    </location>
</feature>
<dbReference type="InterPro" id="IPR025743">
    <property type="entry name" value="TssM1_N"/>
</dbReference>
<dbReference type="InterPro" id="IPR010623">
    <property type="entry name" value="IcmF_C"/>
</dbReference>
<keyword evidence="1" id="KW-0472">Membrane</keyword>
<feature type="domain" description="IcmF-related" evidence="3">
    <location>
        <begin position="502"/>
        <end position="792"/>
    </location>
</feature>
<sequence length="1175" mass="132310">MKSILKKVGSCLRQTWVWTLLLVLSIVLLVWWAGPLLAINDVKFWADASARLVTISVLCLAWGLCMVFVSWRAGVRKKAVEHSEVSKERQRQDELIDASQKELRARFKDALRTLKTSSVYRGHSERWREELPWYVLMGPPASGKTSLLDFSGLDFPLNKIDRKLTRNTRGTEHCDWYFAEHGVLIDTAGRYLSQGPGNVDASGWNTLLGLLRKRRRERPLNGVLVTLPVDLLFSDAEERLSSLAEEVRLRLQEVHATLHVEVPVYLVLSKADTLPGFTEFFDSLTREESEQVLGASFGKEQNGSDVSLVRAEFEALLSRLNSQVITRMHQERDSQRRGRILDFPHQLGNIGERLCLFVDMAFTGNRYQRASPLRGFYLTSAPHLKQRTQVVTQDIASGAPMKTQDLPTLHSGRSHFIRHLLSRVIFPEAQLASLDKRERRRIHWGQRAMYAGALATLGAMGLLWTGSFSANHERLDTLRGLAQHADTQRSLLSPQDDARATLDILETYYAATRVFPAAGDVALYERTGLYQGTASHSVLNQAYERELETRLLPKVARQLERQISANLNDRGRLLNSVRAYLMLGMPERRDDAWLKTWVASDWSARYPGNAAVQEALNRHFERLLKRGFKYSLNDTLVAQARQVLRNESLATVVYRMLRDQAHSLEAYSFDRHLGPQGSLVNGAGYTIPGFYTQQGYQQYFSVKGATLVSDILRDNWVLGEGSSISGMDLRKLMVELEQLYFRDYATHWSEAIGQLSLHPFSDAREGAEQLAGLTSANSPIVQLLLQIRENTRFPSLADDLEALPTVDGKAGQQLAAVANGVSAAVANTSASVTPSLPDTAKKALQRRFEPLHRLLDENNGPAASLLPALQGLNEVQLQLASLARASASDQAAFDLAKSRMGGQRDALSNLRQTAQRLPGPLNGWFNGVAQDTWGLVLNDAYQFINQRYQRELYSFYERAIKKRYPFSAHSSSDVALNDFREFFRAQGISERFFETYMKPFVSGDAASYRLRTLEGQGLPMSRVYFEQMAAAQVIRQSFFAQNPATPQVDFTLEPYNLDSSVRRAEFRFGNQTLEYRHGPIVPVTLQWPTEADNGRTSLVLEKAVGRPVGIEKSTGPWSLFRVLDLMQVDYLSGRDVMVLKAEVGGLRANYLLMSQRTPNPFDMSVLRSFRLPGQL</sequence>
<feature type="domain" description="Type VI secretion system component TssM1 N-terminal" evidence="4">
    <location>
        <begin position="199"/>
        <end position="452"/>
    </location>
</feature>
<evidence type="ECO:0000259" key="4">
    <source>
        <dbReference type="Pfam" id="PF14331"/>
    </source>
</evidence>
<reference evidence="6 8" key="1">
    <citation type="submission" date="2015-02" db="EMBL/GenBank/DDBJ databases">
        <title>Pseudomonas helleri sp. nov. and Pseudomonas weihenstephanensis sp. nov., isolated from raw cows milk.</title>
        <authorList>
            <person name="von Neubeck M."/>
            <person name="Huptas C."/>
            <person name="Wenning M."/>
            <person name="Scherer S."/>
        </authorList>
    </citation>
    <scope>NUCLEOTIDE SEQUENCE [LARGE SCALE GENOMIC DNA]</scope>
    <source>
        <strain evidence="6 8">DSM 21104</strain>
    </source>
</reference>
<feature type="transmembrane region" description="Helical" evidence="1">
    <location>
        <begin position="448"/>
        <end position="466"/>
    </location>
</feature>
<keyword evidence="1" id="KW-0812">Transmembrane</keyword>
<dbReference type="Pfam" id="PF21070">
    <property type="entry name" value="IcmF_helical"/>
    <property type="match status" value="1"/>
</dbReference>
<evidence type="ECO:0000259" key="5">
    <source>
        <dbReference type="Pfam" id="PF21070"/>
    </source>
</evidence>